<name>A0A9Q1BD37_HOLLE</name>
<protein>
    <submittedName>
        <fullName evidence="1">Uncharacterized protein</fullName>
    </submittedName>
</protein>
<gene>
    <name evidence="1" type="ORF">HOLleu_35656</name>
</gene>
<comment type="caution">
    <text evidence="1">The sequence shown here is derived from an EMBL/GenBank/DDBJ whole genome shotgun (WGS) entry which is preliminary data.</text>
</comment>
<reference evidence="1" key="1">
    <citation type="submission" date="2021-10" db="EMBL/GenBank/DDBJ databases">
        <title>Tropical sea cucumber genome reveals ecological adaptation and Cuvierian tubules defense mechanism.</title>
        <authorList>
            <person name="Chen T."/>
        </authorList>
    </citation>
    <scope>NUCLEOTIDE SEQUENCE</scope>
    <source>
        <strain evidence="1">Nanhai2018</strain>
        <tissue evidence="1">Muscle</tissue>
    </source>
</reference>
<evidence type="ECO:0000313" key="1">
    <source>
        <dbReference type="EMBL" id="KAJ8023286.1"/>
    </source>
</evidence>
<dbReference type="Proteomes" id="UP001152320">
    <property type="component" value="Chromosome 19"/>
</dbReference>
<sequence length="102" mass="11765">MVALQRRGGQSPALVAIAHNLKKIMIDRSSLPSPHPSSLSFIKPLTYFKGHFPLSIWENFVSLWSWMELTECMENQIIWTFLAFSWKFSSLQVDNNIPLLKT</sequence>
<keyword evidence="2" id="KW-1185">Reference proteome</keyword>
<organism evidence="1 2">
    <name type="scientific">Holothuria leucospilota</name>
    <name type="common">Black long sea cucumber</name>
    <name type="synonym">Mertensiothuria leucospilota</name>
    <dbReference type="NCBI Taxonomy" id="206669"/>
    <lineage>
        <taxon>Eukaryota</taxon>
        <taxon>Metazoa</taxon>
        <taxon>Echinodermata</taxon>
        <taxon>Eleutherozoa</taxon>
        <taxon>Echinozoa</taxon>
        <taxon>Holothuroidea</taxon>
        <taxon>Aspidochirotacea</taxon>
        <taxon>Aspidochirotida</taxon>
        <taxon>Holothuriidae</taxon>
        <taxon>Holothuria</taxon>
    </lineage>
</organism>
<accession>A0A9Q1BD37</accession>
<evidence type="ECO:0000313" key="2">
    <source>
        <dbReference type="Proteomes" id="UP001152320"/>
    </source>
</evidence>
<dbReference type="AlphaFoldDB" id="A0A9Q1BD37"/>
<proteinExistence type="predicted"/>
<dbReference type="EMBL" id="JAIZAY010000019">
    <property type="protein sequence ID" value="KAJ8023286.1"/>
    <property type="molecule type" value="Genomic_DNA"/>
</dbReference>